<dbReference type="GO" id="GO:0009317">
    <property type="term" value="C:acetyl-CoA carboxylase complex"/>
    <property type="evidence" value="ECO:0007669"/>
    <property type="project" value="InterPro"/>
</dbReference>
<keyword evidence="4" id="KW-0276">Fatty acid metabolism</keyword>
<evidence type="ECO:0000259" key="6">
    <source>
        <dbReference type="PROSITE" id="PS50968"/>
    </source>
</evidence>
<evidence type="ECO:0000313" key="7">
    <source>
        <dbReference type="EMBL" id="STY94022.1"/>
    </source>
</evidence>
<evidence type="ECO:0000313" key="8">
    <source>
        <dbReference type="Proteomes" id="UP000254133"/>
    </source>
</evidence>
<keyword evidence="4" id="KW-0443">Lipid metabolism</keyword>
<dbReference type="NCBIfam" id="TIGR00531">
    <property type="entry name" value="BCCP"/>
    <property type="match status" value="1"/>
</dbReference>
<dbReference type="InterPro" id="IPR001249">
    <property type="entry name" value="AcCoA_biotinCC"/>
</dbReference>
<dbReference type="EMBL" id="UGPZ01000003">
    <property type="protein sequence ID" value="STY94022.1"/>
    <property type="molecule type" value="Genomic_DNA"/>
</dbReference>
<sequence length="166" mass="17705">MGILKNTQKPTSQSTKTQTATNATIDIAQIRELIELMEEKDLANLELGNDDSYVHLTRNVAVQTVAVPQAVISSNSTPAVAPTPKASSGKVETSPMVGVFYSAPSPNDPPFVKVGQKVEAGDQLGIIEAMKIMNPLEATQSGIIEEILVSNADVVQFGQPVIRYKA</sequence>
<gene>
    <name evidence="7" type="primary">accB_3</name>
    <name evidence="7" type="ORF">NCTC9426_02757</name>
</gene>
<name>A0A378PZY6_MORBO</name>
<evidence type="ECO:0000256" key="4">
    <source>
        <dbReference type="RuleBase" id="RU364072"/>
    </source>
</evidence>
<organism evidence="7 8">
    <name type="scientific">Moraxella bovis</name>
    <dbReference type="NCBI Taxonomy" id="476"/>
    <lineage>
        <taxon>Bacteria</taxon>
        <taxon>Pseudomonadati</taxon>
        <taxon>Pseudomonadota</taxon>
        <taxon>Gammaproteobacteria</taxon>
        <taxon>Moraxellales</taxon>
        <taxon>Moraxellaceae</taxon>
        <taxon>Moraxella</taxon>
    </lineage>
</organism>
<dbReference type="UniPathway" id="UPA00094"/>
<feature type="domain" description="Lipoyl-binding" evidence="6">
    <location>
        <begin position="88"/>
        <end position="165"/>
    </location>
</feature>
<evidence type="ECO:0000256" key="2">
    <source>
        <dbReference type="ARBA" id="ARBA00017562"/>
    </source>
</evidence>
<dbReference type="GO" id="GO:0006633">
    <property type="term" value="P:fatty acid biosynthetic process"/>
    <property type="evidence" value="ECO:0007669"/>
    <property type="project" value="UniProtKB-UniPathway"/>
</dbReference>
<dbReference type="Pfam" id="PF00364">
    <property type="entry name" value="Biotin_lipoyl"/>
    <property type="match status" value="1"/>
</dbReference>
<dbReference type="GO" id="GO:0003989">
    <property type="term" value="F:acetyl-CoA carboxylase activity"/>
    <property type="evidence" value="ECO:0007669"/>
    <property type="project" value="InterPro"/>
</dbReference>
<dbReference type="Gene3D" id="2.40.50.100">
    <property type="match status" value="1"/>
</dbReference>
<reference evidence="7 8" key="1">
    <citation type="submission" date="2018-06" db="EMBL/GenBank/DDBJ databases">
        <authorList>
            <consortium name="Pathogen Informatics"/>
            <person name="Doyle S."/>
        </authorList>
    </citation>
    <scope>NUCLEOTIDE SEQUENCE [LARGE SCALE GENOMIC DNA]</scope>
    <source>
        <strain evidence="7 8">NCTC9426</strain>
    </source>
</reference>
<evidence type="ECO:0000256" key="5">
    <source>
        <dbReference type="SAM" id="MobiDB-lite"/>
    </source>
</evidence>
<dbReference type="PANTHER" id="PTHR45266">
    <property type="entry name" value="OXALOACETATE DECARBOXYLASE ALPHA CHAIN"/>
    <property type="match status" value="1"/>
</dbReference>
<dbReference type="AlphaFoldDB" id="A0A378PZY6"/>
<dbReference type="PANTHER" id="PTHR45266:SF3">
    <property type="entry name" value="OXALOACETATE DECARBOXYLASE ALPHA CHAIN"/>
    <property type="match status" value="1"/>
</dbReference>
<dbReference type="SUPFAM" id="SSF51230">
    <property type="entry name" value="Single hybrid motif"/>
    <property type="match status" value="1"/>
</dbReference>
<dbReference type="Proteomes" id="UP000254133">
    <property type="component" value="Unassembled WGS sequence"/>
</dbReference>
<keyword evidence="4" id="KW-0275">Fatty acid biosynthesis</keyword>
<dbReference type="CDD" id="cd06850">
    <property type="entry name" value="biotinyl_domain"/>
    <property type="match status" value="1"/>
</dbReference>
<feature type="region of interest" description="Disordered" evidence="5">
    <location>
        <begin position="1"/>
        <end position="20"/>
    </location>
</feature>
<keyword evidence="4" id="KW-0444">Lipid biosynthesis</keyword>
<keyword evidence="3 4" id="KW-0092">Biotin</keyword>
<dbReference type="PRINTS" id="PR01071">
    <property type="entry name" value="ACOABIOTINCC"/>
</dbReference>
<accession>A0A378PZY6</accession>
<dbReference type="PROSITE" id="PS50968">
    <property type="entry name" value="BIOTINYL_LIPOYL"/>
    <property type="match status" value="1"/>
</dbReference>
<comment type="pathway">
    <text evidence="4">Lipid metabolism; fatty acid biosynthesis.</text>
</comment>
<evidence type="ECO:0000256" key="1">
    <source>
        <dbReference type="ARBA" id="ARBA00003761"/>
    </source>
</evidence>
<evidence type="ECO:0000256" key="3">
    <source>
        <dbReference type="ARBA" id="ARBA00023267"/>
    </source>
</evidence>
<proteinExistence type="predicted"/>
<comment type="function">
    <text evidence="1 4">This protein is a component of the acetyl coenzyme A carboxylase complex; first, biotin carboxylase catalyzes the carboxylation of the carrier protein and then the transcarboxylase transfers the carboxyl group to form malonyl-CoA.</text>
</comment>
<dbReference type="InterPro" id="IPR011053">
    <property type="entry name" value="Single_hybrid_motif"/>
</dbReference>
<dbReference type="InterPro" id="IPR050709">
    <property type="entry name" value="Biotin_Carboxyl_Carrier/Decarb"/>
</dbReference>
<dbReference type="InterPro" id="IPR000089">
    <property type="entry name" value="Biotin_lipoyl"/>
</dbReference>
<protein>
    <recommendedName>
        <fullName evidence="2 4">Biotin carboxyl carrier protein of acetyl-CoA carboxylase</fullName>
    </recommendedName>
</protein>